<evidence type="ECO:0000256" key="3">
    <source>
        <dbReference type="ARBA" id="ARBA00022692"/>
    </source>
</evidence>
<keyword evidence="4 6" id="KW-1133">Transmembrane helix</keyword>
<dbReference type="InterPro" id="IPR002293">
    <property type="entry name" value="AA/rel_permease1"/>
</dbReference>
<keyword evidence="3 6" id="KW-0812">Transmembrane</keyword>
<dbReference type="GO" id="GO:0022857">
    <property type="term" value="F:transmembrane transporter activity"/>
    <property type="evidence" value="ECO:0007669"/>
    <property type="project" value="InterPro"/>
</dbReference>
<evidence type="ECO:0000256" key="1">
    <source>
        <dbReference type="ARBA" id="ARBA00004651"/>
    </source>
</evidence>
<keyword evidence="5 6" id="KW-0472">Membrane</keyword>
<organism evidence="7">
    <name type="scientific">hydrothermal vent metagenome</name>
    <dbReference type="NCBI Taxonomy" id="652676"/>
    <lineage>
        <taxon>unclassified sequences</taxon>
        <taxon>metagenomes</taxon>
        <taxon>ecological metagenomes</taxon>
    </lineage>
</organism>
<sequence length="432" mass="46455">MKKTDKKIGVKEAVAIGIGGMVGGGIFAVLGLAVELAKGGTPVAFLIAGIIATITAYSYARLSLYFPSTGGTVNYINKGFGKNVFSGGTNNLLWISYIIMLSLYSSAFGSYGAKMIKITGDYVIDKHILLSLLIILSTLLNYISFKAVSIAESIAVYTKMIILGGFVIIGIIGLFSSGFVVQLNFSEWETPIKLISGGMVIFVAYEGFELIANIVPNIRDPEKNVARSFYISTISVIVLYVLIAIITVGSVSFDKIGEAQEYVLAVAAEPMLGKIGFVVISITAMISTFSAVNATLYGGSRVNYELAEDDEIPHEFTKIFWNEPIGLLVTAVFTLALANTLNLESISTAGSAGFLLIFALVNFSNYKLAKVTSSRKGISLTGTVLCSFALVALIYQQYETNLTGVIAVVGILLMAYGVEFFFKRWEKSHVIN</sequence>
<feature type="transmembrane region" description="Helical" evidence="6">
    <location>
        <begin position="228"/>
        <end position="251"/>
    </location>
</feature>
<dbReference type="PANTHER" id="PTHR42770:SF11">
    <property type="entry name" value="INNER MEMBRANE TRANSPORT PROTEIN YBAT"/>
    <property type="match status" value="1"/>
</dbReference>
<dbReference type="Pfam" id="PF13520">
    <property type="entry name" value="AA_permease_2"/>
    <property type="match status" value="1"/>
</dbReference>
<feature type="transmembrane region" description="Helical" evidence="6">
    <location>
        <begin position="160"/>
        <end position="182"/>
    </location>
</feature>
<name>A0A3B1C0N2_9ZZZZ</name>
<accession>A0A3B1C0N2</accession>
<dbReference type="PANTHER" id="PTHR42770">
    <property type="entry name" value="AMINO ACID TRANSPORTER-RELATED"/>
    <property type="match status" value="1"/>
</dbReference>
<proteinExistence type="predicted"/>
<dbReference type="AlphaFoldDB" id="A0A3B1C0N2"/>
<reference evidence="7" key="1">
    <citation type="submission" date="2018-06" db="EMBL/GenBank/DDBJ databases">
        <authorList>
            <person name="Zhirakovskaya E."/>
        </authorList>
    </citation>
    <scope>NUCLEOTIDE SEQUENCE</scope>
</reference>
<evidence type="ECO:0000256" key="4">
    <source>
        <dbReference type="ARBA" id="ARBA00022989"/>
    </source>
</evidence>
<protein>
    <submittedName>
        <fullName evidence="7">Uncharacterized amino acid permease, GabP family</fullName>
    </submittedName>
</protein>
<gene>
    <name evidence="7" type="ORF">MNBD_IGNAVI01-131</name>
</gene>
<feature type="transmembrane region" description="Helical" evidence="6">
    <location>
        <begin position="40"/>
        <end position="60"/>
    </location>
</feature>
<evidence type="ECO:0000313" key="7">
    <source>
        <dbReference type="EMBL" id="VAX17318.1"/>
    </source>
</evidence>
<feature type="transmembrane region" description="Helical" evidence="6">
    <location>
        <begin position="345"/>
        <end position="365"/>
    </location>
</feature>
<dbReference type="EMBL" id="UOGD01000075">
    <property type="protein sequence ID" value="VAX17318.1"/>
    <property type="molecule type" value="Genomic_DNA"/>
</dbReference>
<feature type="transmembrane region" description="Helical" evidence="6">
    <location>
        <begin position="402"/>
        <end position="422"/>
    </location>
</feature>
<feature type="transmembrane region" description="Helical" evidence="6">
    <location>
        <begin position="12"/>
        <end position="34"/>
    </location>
</feature>
<dbReference type="GO" id="GO:0005886">
    <property type="term" value="C:plasma membrane"/>
    <property type="evidence" value="ECO:0007669"/>
    <property type="project" value="UniProtKB-SubCell"/>
</dbReference>
<feature type="transmembrane region" description="Helical" evidence="6">
    <location>
        <begin position="194"/>
        <end position="216"/>
    </location>
</feature>
<evidence type="ECO:0000256" key="5">
    <source>
        <dbReference type="ARBA" id="ARBA00023136"/>
    </source>
</evidence>
<evidence type="ECO:0000256" key="6">
    <source>
        <dbReference type="SAM" id="Phobius"/>
    </source>
</evidence>
<dbReference type="Gene3D" id="1.20.1740.10">
    <property type="entry name" value="Amino acid/polyamine transporter I"/>
    <property type="match status" value="1"/>
</dbReference>
<feature type="transmembrane region" description="Helical" evidence="6">
    <location>
        <begin position="319"/>
        <end position="339"/>
    </location>
</feature>
<feature type="transmembrane region" description="Helical" evidence="6">
    <location>
        <begin position="92"/>
        <end position="113"/>
    </location>
</feature>
<keyword evidence="2" id="KW-1003">Cell membrane</keyword>
<dbReference type="InterPro" id="IPR050367">
    <property type="entry name" value="APC_superfamily"/>
</dbReference>
<dbReference type="PIRSF" id="PIRSF006060">
    <property type="entry name" value="AA_transporter"/>
    <property type="match status" value="1"/>
</dbReference>
<feature type="transmembrane region" description="Helical" evidence="6">
    <location>
        <begin position="377"/>
        <end position="396"/>
    </location>
</feature>
<feature type="transmembrane region" description="Helical" evidence="6">
    <location>
        <begin position="271"/>
        <end position="298"/>
    </location>
</feature>
<evidence type="ECO:0000256" key="2">
    <source>
        <dbReference type="ARBA" id="ARBA00022475"/>
    </source>
</evidence>
<feature type="transmembrane region" description="Helical" evidence="6">
    <location>
        <begin position="128"/>
        <end position="148"/>
    </location>
</feature>
<comment type="subcellular location">
    <subcellularLocation>
        <location evidence="1">Cell membrane</location>
        <topology evidence="1">Multi-pass membrane protein</topology>
    </subcellularLocation>
</comment>